<evidence type="ECO:0000313" key="11">
    <source>
        <dbReference type="EMBL" id="MBB5399835.1"/>
    </source>
</evidence>
<protein>
    <recommendedName>
        <fullName evidence="2">histidine kinase</fullName>
        <ecNumber evidence="2">2.7.13.3</ecNumber>
    </recommendedName>
</protein>
<dbReference type="PROSITE" id="PS50112">
    <property type="entry name" value="PAS"/>
    <property type="match status" value="1"/>
</dbReference>
<dbReference type="Pfam" id="PF08448">
    <property type="entry name" value="PAS_4"/>
    <property type="match status" value="1"/>
</dbReference>
<evidence type="ECO:0000256" key="7">
    <source>
        <dbReference type="ARBA" id="ARBA00022840"/>
    </source>
</evidence>
<gene>
    <name evidence="11" type="ORF">HDG41_001874</name>
</gene>
<dbReference type="SMART" id="SM00387">
    <property type="entry name" value="HATPase_c"/>
    <property type="match status" value="1"/>
</dbReference>
<dbReference type="SUPFAM" id="SSF55874">
    <property type="entry name" value="ATPase domain of HSP90 chaperone/DNA topoisomerase II/histidine kinase"/>
    <property type="match status" value="1"/>
</dbReference>
<dbReference type="Pfam" id="PF02518">
    <property type="entry name" value="HATPase_c"/>
    <property type="match status" value="1"/>
</dbReference>
<dbReference type="GO" id="GO:0016020">
    <property type="term" value="C:membrane"/>
    <property type="evidence" value="ECO:0007669"/>
    <property type="project" value="InterPro"/>
</dbReference>
<dbReference type="CDD" id="cd00130">
    <property type="entry name" value="PAS"/>
    <property type="match status" value="1"/>
</dbReference>
<dbReference type="AlphaFoldDB" id="A0A7W8L490"/>
<evidence type="ECO:0000256" key="4">
    <source>
        <dbReference type="ARBA" id="ARBA00022679"/>
    </source>
</evidence>
<dbReference type="Pfam" id="PF07730">
    <property type="entry name" value="HisKA_3"/>
    <property type="match status" value="1"/>
</dbReference>
<dbReference type="Gene3D" id="3.30.565.10">
    <property type="entry name" value="Histidine kinase-like ATPase, C-terminal domain"/>
    <property type="match status" value="1"/>
</dbReference>
<dbReference type="InterPro" id="IPR005467">
    <property type="entry name" value="His_kinase_dom"/>
</dbReference>
<dbReference type="PANTHER" id="PTHR24421">
    <property type="entry name" value="NITRATE/NITRITE SENSOR PROTEIN NARX-RELATED"/>
    <property type="match status" value="1"/>
</dbReference>
<keyword evidence="5" id="KW-0547">Nucleotide-binding</keyword>
<dbReference type="InterPro" id="IPR050482">
    <property type="entry name" value="Sensor_HK_TwoCompSys"/>
</dbReference>
<organism evidence="11 12">
    <name type="scientific">Paraburkholderia youngii</name>
    <dbReference type="NCBI Taxonomy" id="2782701"/>
    <lineage>
        <taxon>Bacteria</taxon>
        <taxon>Pseudomonadati</taxon>
        <taxon>Pseudomonadota</taxon>
        <taxon>Betaproteobacteria</taxon>
        <taxon>Burkholderiales</taxon>
        <taxon>Burkholderiaceae</taxon>
        <taxon>Paraburkholderia</taxon>
    </lineage>
</organism>
<dbReference type="RefSeq" id="WP_184225892.1">
    <property type="nucleotide sequence ID" value="NZ_JACHDE010000002.1"/>
</dbReference>
<dbReference type="PROSITE" id="PS50109">
    <property type="entry name" value="HIS_KIN"/>
    <property type="match status" value="1"/>
</dbReference>
<keyword evidence="3" id="KW-0597">Phosphoprotein</keyword>
<comment type="catalytic activity">
    <reaction evidence="1">
        <text>ATP + protein L-histidine = ADP + protein N-phospho-L-histidine.</text>
        <dbReference type="EC" id="2.7.13.3"/>
    </reaction>
</comment>
<keyword evidence="7" id="KW-0067">ATP-binding</keyword>
<evidence type="ECO:0000256" key="6">
    <source>
        <dbReference type="ARBA" id="ARBA00022777"/>
    </source>
</evidence>
<dbReference type="InterPro" id="IPR035965">
    <property type="entry name" value="PAS-like_dom_sf"/>
</dbReference>
<dbReference type="InterPro" id="IPR003594">
    <property type="entry name" value="HATPase_dom"/>
</dbReference>
<dbReference type="InterPro" id="IPR000014">
    <property type="entry name" value="PAS"/>
</dbReference>
<dbReference type="EC" id="2.7.13.3" evidence="2"/>
<accession>A0A7W8L490</accession>
<dbReference type="GO" id="GO:0000155">
    <property type="term" value="F:phosphorelay sensor kinase activity"/>
    <property type="evidence" value="ECO:0007669"/>
    <property type="project" value="InterPro"/>
</dbReference>
<dbReference type="CDD" id="cd16917">
    <property type="entry name" value="HATPase_UhpB-NarQ-NarX-like"/>
    <property type="match status" value="1"/>
</dbReference>
<dbReference type="SMART" id="SM00091">
    <property type="entry name" value="PAS"/>
    <property type="match status" value="1"/>
</dbReference>
<keyword evidence="4 11" id="KW-0808">Transferase</keyword>
<evidence type="ECO:0000256" key="5">
    <source>
        <dbReference type="ARBA" id="ARBA00022741"/>
    </source>
</evidence>
<dbReference type="Gene3D" id="1.20.5.1930">
    <property type="match status" value="1"/>
</dbReference>
<evidence type="ECO:0000256" key="8">
    <source>
        <dbReference type="ARBA" id="ARBA00023012"/>
    </source>
</evidence>
<name>A0A7W8L490_9BURK</name>
<evidence type="ECO:0000259" key="10">
    <source>
        <dbReference type="PROSITE" id="PS50112"/>
    </source>
</evidence>
<evidence type="ECO:0000259" key="9">
    <source>
        <dbReference type="PROSITE" id="PS50109"/>
    </source>
</evidence>
<feature type="domain" description="PAS" evidence="10">
    <location>
        <begin position="30"/>
        <end position="78"/>
    </location>
</feature>
<evidence type="ECO:0000256" key="3">
    <source>
        <dbReference type="ARBA" id="ARBA00022553"/>
    </source>
</evidence>
<dbReference type="GO" id="GO:0005524">
    <property type="term" value="F:ATP binding"/>
    <property type="evidence" value="ECO:0007669"/>
    <property type="project" value="UniProtKB-KW"/>
</dbReference>
<sequence>MQAPPPAARQLRLRDLVDAMRKLGIAARLDETRLDNVTDARGAALAILSAHGEFLSVNRSAAALLGYANGELVGRSLLDMAPEGERAALAGQLSVDPAHDFAPITTMLTLRNGRPTLLLLHRQPIASDEAQQKPPDGQAAQLMLFEEPLAADASLAPGVHLPKAAARDRLKYLMIGQQRERQRLAAELHDGLGQALTLIKLMVEDSRMRLRRGQAEDAAQKLDATVLQVREAIGEMRQICGELRPLALDRLGLAVALNTLCRRVERSAEGLAVNFRCDVDDRDVPDYLKADIFRLAQEALNNIVKHAAATEIRLTLQRIDTGLLLTVQDNGTGYDTRPLSPEDIGSMGLGLAGMQHRVESQGGFLSIHSSDAIGTLVSASWTL</sequence>
<dbReference type="SUPFAM" id="SSF55785">
    <property type="entry name" value="PYP-like sensor domain (PAS domain)"/>
    <property type="match status" value="1"/>
</dbReference>
<keyword evidence="6 11" id="KW-0418">Kinase</keyword>
<evidence type="ECO:0000313" key="12">
    <source>
        <dbReference type="Proteomes" id="UP000592820"/>
    </source>
</evidence>
<dbReference type="PANTHER" id="PTHR24421:SF10">
    <property type="entry name" value="NITRATE_NITRITE SENSOR PROTEIN NARQ"/>
    <property type="match status" value="1"/>
</dbReference>
<evidence type="ECO:0000256" key="1">
    <source>
        <dbReference type="ARBA" id="ARBA00000085"/>
    </source>
</evidence>
<dbReference type="InterPro" id="IPR011712">
    <property type="entry name" value="Sig_transdc_His_kin_sub3_dim/P"/>
</dbReference>
<dbReference type="InterPro" id="IPR013656">
    <property type="entry name" value="PAS_4"/>
</dbReference>
<reference evidence="11 12" key="1">
    <citation type="submission" date="2020-08" db="EMBL/GenBank/DDBJ databases">
        <title>Genomic Encyclopedia of Type Strains, Phase IV (KMG-V): Genome sequencing to study the core and pangenomes of soil and plant-associated prokaryotes.</title>
        <authorList>
            <person name="Whitman W."/>
        </authorList>
    </citation>
    <scope>NUCLEOTIDE SEQUENCE [LARGE SCALE GENOMIC DNA]</scope>
    <source>
        <strain evidence="11 12">JPY162</strain>
    </source>
</reference>
<dbReference type="Gene3D" id="3.30.450.20">
    <property type="entry name" value="PAS domain"/>
    <property type="match status" value="1"/>
</dbReference>
<dbReference type="Proteomes" id="UP000592820">
    <property type="component" value="Unassembled WGS sequence"/>
</dbReference>
<feature type="domain" description="Histidine kinase" evidence="9">
    <location>
        <begin position="183"/>
        <end position="383"/>
    </location>
</feature>
<comment type="caution">
    <text evidence="11">The sequence shown here is derived from an EMBL/GenBank/DDBJ whole genome shotgun (WGS) entry which is preliminary data.</text>
</comment>
<proteinExistence type="predicted"/>
<keyword evidence="8" id="KW-0902">Two-component regulatory system</keyword>
<dbReference type="InterPro" id="IPR036890">
    <property type="entry name" value="HATPase_C_sf"/>
</dbReference>
<evidence type="ECO:0000256" key="2">
    <source>
        <dbReference type="ARBA" id="ARBA00012438"/>
    </source>
</evidence>
<dbReference type="NCBIfam" id="TIGR00229">
    <property type="entry name" value="sensory_box"/>
    <property type="match status" value="1"/>
</dbReference>
<dbReference type="EMBL" id="JACHDE010000002">
    <property type="protein sequence ID" value="MBB5399835.1"/>
    <property type="molecule type" value="Genomic_DNA"/>
</dbReference>
<dbReference type="GO" id="GO:0046983">
    <property type="term" value="F:protein dimerization activity"/>
    <property type="evidence" value="ECO:0007669"/>
    <property type="project" value="InterPro"/>
</dbReference>